<dbReference type="Proteomes" id="UP000663419">
    <property type="component" value="Chromosome 2"/>
</dbReference>
<dbReference type="VEuPathDB" id="FungiDB:I7I53_07852"/>
<organism evidence="2 3">
    <name type="scientific">Ajellomyces capsulatus (strain H88)</name>
    <name type="common">Darling's disease fungus</name>
    <name type="synonym">Histoplasma capsulatum</name>
    <dbReference type="NCBI Taxonomy" id="544711"/>
    <lineage>
        <taxon>Eukaryota</taxon>
        <taxon>Fungi</taxon>
        <taxon>Dikarya</taxon>
        <taxon>Ascomycota</taxon>
        <taxon>Pezizomycotina</taxon>
        <taxon>Eurotiomycetes</taxon>
        <taxon>Eurotiomycetidae</taxon>
        <taxon>Onygenales</taxon>
        <taxon>Ajellomycetaceae</taxon>
        <taxon>Histoplasma</taxon>
    </lineage>
</organism>
<gene>
    <name evidence="2" type="ORF">I7I53_07852</name>
</gene>
<sequence>MPNIFLHTACDSLSRYLATNPLSPFFHKWKPWKRPGNWVLVAQIGCRERKYPLLPKASMHFPVLLRKSCWEWIDCALFRPRLFHSNISILILCYFTLFILSSLCTFAPFRPNSALNLTAHPSVVDRSTARTYSSGCTARCIKCIIISLHMLTCKRATRVSMKSCQAEEEKKGFIDLAE</sequence>
<name>A0A8A1LHZ1_AJEC8</name>
<dbReference type="EMBL" id="CP069103">
    <property type="protein sequence ID" value="QSS52273.1"/>
    <property type="molecule type" value="Genomic_DNA"/>
</dbReference>
<evidence type="ECO:0000313" key="3">
    <source>
        <dbReference type="Proteomes" id="UP000663419"/>
    </source>
</evidence>
<evidence type="ECO:0000313" key="2">
    <source>
        <dbReference type="EMBL" id="QSS52273.1"/>
    </source>
</evidence>
<proteinExistence type="predicted"/>
<dbReference type="AlphaFoldDB" id="A0A8A1LHZ1"/>
<feature type="transmembrane region" description="Helical" evidence="1">
    <location>
        <begin position="87"/>
        <end position="109"/>
    </location>
</feature>
<keyword evidence="1" id="KW-0472">Membrane</keyword>
<accession>A0A8A1LHZ1</accession>
<keyword evidence="1" id="KW-0812">Transmembrane</keyword>
<protein>
    <submittedName>
        <fullName evidence="2">Uncharacterized protein</fullName>
    </submittedName>
</protein>
<evidence type="ECO:0000256" key="1">
    <source>
        <dbReference type="SAM" id="Phobius"/>
    </source>
</evidence>
<reference evidence="2" key="1">
    <citation type="submission" date="2021-01" db="EMBL/GenBank/DDBJ databases">
        <title>Chromosome-level genome assembly of a human fungal pathogen reveals clustering of transcriptionally co-regulated genes.</title>
        <authorList>
            <person name="Voorhies M."/>
            <person name="Cohen S."/>
            <person name="Shea T.P."/>
            <person name="Petrus S."/>
            <person name="Munoz J.F."/>
            <person name="Poplawski S."/>
            <person name="Goldman W.E."/>
            <person name="Michael T."/>
            <person name="Cuomo C.A."/>
            <person name="Sil A."/>
            <person name="Beyhan S."/>
        </authorList>
    </citation>
    <scope>NUCLEOTIDE SEQUENCE</scope>
    <source>
        <strain evidence="2">H88</strain>
    </source>
</reference>
<keyword evidence="1" id="KW-1133">Transmembrane helix</keyword>